<keyword evidence="2" id="KW-1185">Reference proteome</keyword>
<dbReference type="AlphaFoldDB" id="A0A9X1HQ56"/>
<organism evidence="1 2">
    <name type="scientific">Fulvivirga sedimenti</name>
    <dbReference type="NCBI Taxonomy" id="2879465"/>
    <lineage>
        <taxon>Bacteria</taxon>
        <taxon>Pseudomonadati</taxon>
        <taxon>Bacteroidota</taxon>
        <taxon>Cytophagia</taxon>
        <taxon>Cytophagales</taxon>
        <taxon>Fulvivirgaceae</taxon>
        <taxon>Fulvivirga</taxon>
    </lineage>
</organism>
<dbReference type="RefSeq" id="WP_225697389.1">
    <property type="nucleotide sequence ID" value="NZ_JAIXNE010000001.1"/>
</dbReference>
<evidence type="ECO:0000313" key="1">
    <source>
        <dbReference type="EMBL" id="MCA6074294.1"/>
    </source>
</evidence>
<dbReference type="NCBIfam" id="NF035939">
    <property type="entry name" value="TIM_EboE"/>
    <property type="match status" value="1"/>
</dbReference>
<dbReference type="EMBL" id="JAIXNE010000001">
    <property type="protein sequence ID" value="MCA6074294.1"/>
    <property type="molecule type" value="Genomic_DNA"/>
</dbReference>
<accession>A0A9X1HQ56</accession>
<dbReference type="Proteomes" id="UP001139409">
    <property type="component" value="Unassembled WGS sequence"/>
</dbReference>
<proteinExistence type="predicted"/>
<gene>
    <name evidence="1" type="primary">eboE</name>
    <name evidence="1" type="ORF">LDX50_05410</name>
</gene>
<sequence>MKIKGSHLSYCTNIHPGESWDETFHALKTHVPSVRDQTTHEQFGIGLRLSAQAADELLMNDHLSDFSEWLRKENLYVFTMNGFPYGSFHNSRVKEDVHKPDWFTRERIAYTIQLAEILSQLLPEGMDGGISTSPISYRFWHENYEDALRASVKPLVDVLVRLHEIENETGKYIHIDMEPEPDGMMETTDEFVHFFNDILLPDGAEEIKKRGYTNAETIIRRHFTLCYDVCHFAVEFEDGVSVIERMQSEGIVIGKMQISAALKGNLSGDGDIYYALADFDEPTYLHQAVGRAGELIIRYRDLNKLLIARPALEEVRTHFHVPVFLSNYGLLESTQDEIIRVLKKWKDEPFTNHLEIETYTWNVLPEDMQVEIDGSIAREMEWVINQIQ</sequence>
<comment type="caution">
    <text evidence="1">The sequence shown here is derived from an EMBL/GenBank/DDBJ whole genome shotgun (WGS) entry which is preliminary data.</text>
</comment>
<dbReference type="InterPro" id="IPR036237">
    <property type="entry name" value="Xyl_isomerase-like_sf"/>
</dbReference>
<dbReference type="SUPFAM" id="SSF51658">
    <property type="entry name" value="Xylose isomerase-like"/>
    <property type="match status" value="1"/>
</dbReference>
<reference evidence="1" key="1">
    <citation type="submission" date="2021-09" db="EMBL/GenBank/DDBJ databases">
        <title>Fulvivirga sp. isolated from coastal sediment.</title>
        <authorList>
            <person name="Yu H."/>
        </authorList>
    </citation>
    <scope>NUCLEOTIDE SEQUENCE</scope>
    <source>
        <strain evidence="1">1062</strain>
    </source>
</reference>
<dbReference type="Gene3D" id="3.20.20.150">
    <property type="entry name" value="Divalent-metal-dependent TIM barrel enzymes"/>
    <property type="match status" value="1"/>
</dbReference>
<evidence type="ECO:0000313" key="2">
    <source>
        <dbReference type="Proteomes" id="UP001139409"/>
    </source>
</evidence>
<name>A0A9X1HQ56_9BACT</name>
<protein>
    <submittedName>
        <fullName evidence="1">Metabolite traffic protein EboE</fullName>
    </submittedName>
</protein>